<organism evidence="5 6">
    <name type="scientific">Apiospora arundinis</name>
    <dbReference type="NCBI Taxonomy" id="335852"/>
    <lineage>
        <taxon>Eukaryota</taxon>
        <taxon>Fungi</taxon>
        <taxon>Dikarya</taxon>
        <taxon>Ascomycota</taxon>
        <taxon>Pezizomycotina</taxon>
        <taxon>Sordariomycetes</taxon>
        <taxon>Xylariomycetidae</taxon>
        <taxon>Amphisphaeriales</taxon>
        <taxon>Apiosporaceae</taxon>
        <taxon>Apiospora</taxon>
    </lineage>
</organism>
<dbReference type="PROSITE" id="PS00670">
    <property type="entry name" value="D_2_HYDROXYACID_DH_2"/>
    <property type="match status" value="1"/>
</dbReference>
<dbReference type="InterPro" id="IPR036291">
    <property type="entry name" value="NAD(P)-bd_dom_sf"/>
</dbReference>
<dbReference type="PROSITE" id="PS00065">
    <property type="entry name" value="D_2_HYDROXYACID_DH_1"/>
    <property type="match status" value="1"/>
</dbReference>
<dbReference type="InterPro" id="IPR006140">
    <property type="entry name" value="D-isomer_DH_NAD-bd"/>
</dbReference>
<dbReference type="InterPro" id="IPR029753">
    <property type="entry name" value="D-isomer_DH_CS"/>
</dbReference>
<dbReference type="Pfam" id="PF00389">
    <property type="entry name" value="2-Hacid_dh"/>
    <property type="match status" value="1"/>
</dbReference>
<dbReference type="PROSITE" id="PS00671">
    <property type="entry name" value="D_2_HYDROXYACID_DH_3"/>
    <property type="match status" value="1"/>
</dbReference>
<keyword evidence="1 2" id="KW-0560">Oxidoreductase</keyword>
<dbReference type="Gene3D" id="3.40.50.720">
    <property type="entry name" value="NAD(P)-binding Rossmann-like Domain"/>
    <property type="match status" value="2"/>
</dbReference>
<gene>
    <name evidence="5" type="ORF">PGQ11_010146</name>
</gene>
<evidence type="ECO:0000256" key="2">
    <source>
        <dbReference type="RuleBase" id="RU003719"/>
    </source>
</evidence>
<keyword evidence="6" id="KW-1185">Reference proteome</keyword>
<dbReference type="SUPFAM" id="SSF52283">
    <property type="entry name" value="Formate/glycerate dehydrogenase catalytic domain-like"/>
    <property type="match status" value="1"/>
</dbReference>
<evidence type="ECO:0000313" key="5">
    <source>
        <dbReference type="EMBL" id="KAK8859412.1"/>
    </source>
</evidence>
<evidence type="ECO:0000313" key="6">
    <source>
        <dbReference type="Proteomes" id="UP001390339"/>
    </source>
</evidence>
<dbReference type="InterPro" id="IPR029752">
    <property type="entry name" value="D-isomer_DH_CS1"/>
</dbReference>
<name>A0ABR2I8U3_9PEZI</name>
<protein>
    <submittedName>
        <fullName evidence="5">D-isomer specific 2-hydroxyacid dehydrogenase</fullName>
    </submittedName>
</protein>
<comment type="similarity">
    <text evidence="2">Belongs to the D-isomer specific 2-hydroxyacid dehydrogenase family.</text>
</comment>
<sequence length="349" mass="37302">MSRPKVLLLGEVKHAHETWATIAQNADIVVPRSTDRAGFLSECRSGALDGVVAAYRTFSSNQTTGPLDAEAVPLLPESLKYICHNGAGYDSIDVAACTARGIGVSHTPHAVDDATADLAIWLMLGALRNLAPGMGSLRAGRWRNVGTEAQEKLPDKGHDPRGKTLGILGMGGIGRNMARKAALAFGMKVIYHNRTRLATEDEGEAGDAKYVGFEELLRESDVLSLNLPLNPSTKHLISTPQLSQTKQGVVIVNTARGAVLDESALVTFLQSGHVASVGLDVYENEPAIHPDLINHPRALLVPHMGTWTVETERAMEEATMANVRSALAGTGLTSAVPEQKREEEAAEQL</sequence>
<dbReference type="SUPFAM" id="SSF51735">
    <property type="entry name" value="NAD(P)-binding Rossmann-fold domains"/>
    <property type="match status" value="1"/>
</dbReference>
<dbReference type="CDD" id="cd12168">
    <property type="entry name" value="Mand_dh_like"/>
    <property type="match status" value="1"/>
</dbReference>
<dbReference type="EMBL" id="JAPCWZ010000006">
    <property type="protein sequence ID" value="KAK8859412.1"/>
    <property type="molecule type" value="Genomic_DNA"/>
</dbReference>
<dbReference type="PANTHER" id="PTHR10996">
    <property type="entry name" value="2-HYDROXYACID DEHYDROGENASE-RELATED"/>
    <property type="match status" value="1"/>
</dbReference>
<accession>A0ABR2I8U3</accession>
<dbReference type="InterPro" id="IPR006139">
    <property type="entry name" value="D-isomer_2_OHA_DH_cat_dom"/>
</dbReference>
<dbReference type="Pfam" id="PF02826">
    <property type="entry name" value="2-Hacid_dh_C"/>
    <property type="match status" value="1"/>
</dbReference>
<dbReference type="Proteomes" id="UP001390339">
    <property type="component" value="Unassembled WGS sequence"/>
</dbReference>
<feature type="domain" description="D-isomer specific 2-hydroxyacid dehydrogenase NAD-binding" evidence="4">
    <location>
        <begin position="120"/>
        <end position="305"/>
    </location>
</feature>
<evidence type="ECO:0000259" key="4">
    <source>
        <dbReference type="Pfam" id="PF02826"/>
    </source>
</evidence>
<evidence type="ECO:0000259" key="3">
    <source>
        <dbReference type="Pfam" id="PF00389"/>
    </source>
</evidence>
<dbReference type="InterPro" id="IPR050223">
    <property type="entry name" value="D-isomer_2-hydroxyacid_DH"/>
</dbReference>
<evidence type="ECO:0000256" key="1">
    <source>
        <dbReference type="ARBA" id="ARBA00023002"/>
    </source>
</evidence>
<feature type="domain" description="D-isomer specific 2-hydroxyacid dehydrogenase catalytic" evidence="3">
    <location>
        <begin position="57"/>
        <end position="336"/>
    </location>
</feature>
<comment type="caution">
    <text evidence="5">The sequence shown here is derived from an EMBL/GenBank/DDBJ whole genome shotgun (WGS) entry which is preliminary data.</text>
</comment>
<reference evidence="5 6" key="1">
    <citation type="journal article" date="2024" name="IMA Fungus">
        <title>Apiospora arundinis, a panoply of carbohydrate-active enzymes and secondary metabolites.</title>
        <authorList>
            <person name="Sorensen T."/>
            <person name="Petersen C."/>
            <person name="Muurmann A.T."/>
            <person name="Christiansen J.V."/>
            <person name="Brundto M.L."/>
            <person name="Overgaard C.K."/>
            <person name="Boysen A.T."/>
            <person name="Wollenberg R.D."/>
            <person name="Larsen T.O."/>
            <person name="Sorensen J.L."/>
            <person name="Nielsen K.L."/>
            <person name="Sondergaard T.E."/>
        </authorList>
    </citation>
    <scope>NUCLEOTIDE SEQUENCE [LARGE SCALE GENOMIC DNA]</scope>
    <source>
        <strain evidence="5 6">AAU 773</strain>
    </source>
</reference>
<proteinExistence type="inferred from homology"/>
<dbReference type="PANTHER" id="PTHR10996:SF269">
    <property type="entry name" value="HYPOTHETICAL D-ISOMER SPECIFIC 2-HYDROXYACID DEHYDROGENASE (EUROFUNG)"/>
    <property type="match status" value="1"/>
</dbReference>